<dbReference type="EMBL" id="OU015584">
    <property type="protein sequence ID" value="CAG5076342.1"/>
    <property type="molecule type" value="Genomic_DNA"/>
</dbReference>
<dbReference type="InterPro" id="IPR000863">
    <property type="entry name" value="Sulfotransferase_dom"/>
</dbReference>
<name>A0A916JIZ3_9FLAO</name>
<dbReference type="InterPro" id="IPR037359">
    <property type="entry name" value="NST/OST"/>
</dbReference>
<evidence type="ECO:0000313" key="5">
    <source>
        <dbReference type="Proteomes" id="UP000683507"/>
    </source>
</evidence>
<keyword evidence="5" id="KW-1185">Reference proteome</keyword>
<dbReference type="PANTHER" id="PTHR10605:SF56">
    <property type="entry name" value="BIFUNCTIONAL HEPARAN SULFATE N-DEACETYLASE_N-SULFOTRANSFERASE"/>
    <property type="match status" value="1"/>
</dbReference>
<dbReference type="PANTHER" id="PTHR10605">
    <property type="entry name" value="HEPARAN SULFATE SULFOTRANSFERASE"/>
    <property type="match status" value="1"/>
</dbReference>
<organism evidence="4 5">
    <name type="scientific">Parvicella tangerina</name>
    <dbReference type="NCBI Taxonomy" id="2829795"/>
    <lineage>
        <taxon>Bacteria</taxon>
        <taxon>Pseudomonadati</taxon>
        <taxon>Bacteroidota</taxon>
        <taxon>Flavobacteriia</taxon>
        <taxon>Flavobacteriales</taxon>
        <taxon>Parvicellaceae</taxon>
        <taxon>Parvicella</taxon>
    </lineage>
</organism>
<evidence type="ECO:0000259" key="3">
    <source>
        <dbReference type="Pfam" id="PF00685"/>
    </source>
</evidence>
<keyword evidence="2" id="KW-0325">Glycoprotein</keyword>
<dbReference type="GO" id="GO:0008146">
    <property type="term" value="F:sulfotransferase activity"/>
    <property type="evidence" value="ECO:0007669"/>
    <property type="project" value="InterPro"/>
</dbReference>
<dbReference type="KEGG" id="ptan:CRYO30217_00075"/>
<keyword evidence="1" id="KW-0808">Transferase</keyword>
<reference evidence="4" key="1">
    <citation type="submission" date="2021-04" db="EMBL/GenBank/DDBJ databases">
        <authorList>
            <person name="Rodrigo-Torres L."/>
            <person name="Arahal R. D."/>
            <person name="Lucena T."/>
        </authorList>
    </citation>
    <scope>NUCLEOTIDE SEQUENCE</scope>
    <source>
        <strain evidence="4">AS29M-1</strain>
    </source>
</reference>
<dbReference type="Gene3D" id="3.40.50.300">
    <property type="entry name" value="P-loop containing nucleotide triphosphate hydrolases"/>
    <property type="match status" value="1"/>
</dbReference>
<dbReference type="AlphaFoldDB" id="A0A916JIZ3"/>
<gene>
    <name evidence="4" type="ORF">CRYO30217_00075</name>
</gene>
<dbReference type="Pfam" id="PF00685">
    <property type="entry name" value="Sulfotransfer_1"/>
    <property type="match status" value="1"/>
</dbReference>
<dbReference type="InterPro" id="IPR027417">
    <property type="entry name" value="P-loop_NTPase"/>
</dbReference>
<feature type="domain" description="Sulfotransferase" evidence="3">
    <location>
        <begin position="40"/>
        <end position="242"/>
    </location>
</feature>
<evidence type="ECO:0000313" key="4">
    <source>
        <dbReference type="EMBL" id="CAG5076342.1"/>
    </source>
</evidence>
<dbReference type="SUPFAM" id="SSF52540">
    <property type="entry name" value="P-loop containing nucleoside triphosphate hydrolases"/>
    <property type="match status" value="1"/>
</dbReference>
<evidence type="ECO:0000256" key="1">
    <source>
        <dbReference type="ARBA" id="ARBA00022679"/>
    </source>
</evidence>
<evidence type="ECO:0000256" key="2">
    <source>
        <dbReference type="ARBA" id="ARBA00023180"/>
    </source>
</evidence>
<dbReference type="RefSeq" id="WP_258540319.1">
    <property type="nucleotide sequence ID" value="NZ_OU015584.1"/>
</dbReference>
<protein>
    <recommendedName>
        <fullName evidence="3">Sulfotransferase domain-containing protein</fullName>
    </recommendedName>
</protein>
<dbReference type="Proteomes" id="UP000683507">
    <property type="component" value="Chromosome"/>
</dbReference>
<proteinExistence type="predicted"/>
<accession>A0A916JIZ3</accession>
<sequence length="286" mass="34805">MGVYFNKKRKLKHYFPILKWNFKLFLAYPYYRLTAYWRKDPDFLIIGAMKSGTTFLYHYLDNHPEVNMSRIQEVNYFAKHYYRSKWFYRSFFPFKKENKLTGESGIYYLFHPKVAERVKKFNPNLKLIVLMRNPVDRAYSHYNQIKEIDPADSFDEAIKLESDRAMKHLDLMNQKEHYRSVEFETWSYANRGKYGTQLKRWLDQFPKEQFLFIKSEEMFENPGQTLVNVQEFLGVPNHNYENITPQNQRNYAQEILPETKQFLDDFYKDDKLLLKELIGPKFSWDD</sequence>